<feature type="region of interest" description="Disordered" evidence="1">
    <location>
        <begin position="62"/>
        <end position="102"/>
    </location>
</feature>
<name>A0A9R1VPP1_LACSA</name>
<dbReference type="EMBL" id="NBSK02000004">
    <property type="protein sequence ID" value="KAJ0208680.1"/>
    <property type="molecule type" value="Genomic_DNA"/>
</dbReference>
<evidence type="ECO:0000256" key="1">
    <source>
        <dbReference type="SAM" id="MobiDB-lite"/>
    </source>
</evidence>
<dbReference type="AlphaFoldDB" id="A0A9R1VPP1"/>
<evidence type="ECO:0000313" key="3">
    <source>
        <dbReference type="Proteomes" id="UP000235145"/>
    </source>
</evidence>
<gene>
    <name evidence="2" type="ORF">LSAT_V11C400216950</name>
</gene>
<reference evidence="2 3" key="1">
    <citation type="journal article" date="2017" name="Nat. Commun.">
        <title>Genome assembly with in vitro proximity ligation data and whole-genome triplication in lettuce.</title>
        <authorList>
            <person name="Reyes-Chin-Wo S."/>
            <person name="Wang Z."/>
            <person name="Yang X."/>
            <person name="Kozik A."/>
            <person name="Arikit S."/>
            <person name="Song C."/>
            <person name="Xia L."/>
            <person name="Froenicke L."/>
            <person name="Lavelle D.O."/>
            <person name="Truco M.J."/>
            <person name="Xia R."/>
            <person name="Zhu S."/>
            <person name="Xu C."/>
            <person name="Xu H."/>
            <person name="Xu X."/>
            <person name="Cox K."/>
            <person name="Korf I."/>
            <person name="Meyers B.C."/>
            <person name="Michelmore R.W."/>
        </authorList>
    </citation>
    <scope>NUCLEOTIDE SEQUENCE [LARGE SCALE GENOMIC DNA]</scope>
    <source>
        <strain evidence="3">cv. Salinas</strain>
        <tissue evidence="2">Seedlings</tissue>
    </source>
</reference>
<feature type="region of interest" description="Disordered" evidence="1">
    <location>
        <begin position="122"/>
        <end position="141"/>
    </location>
</feature>
<comment type="caution">
    <text evidence="2">The sequence shown here is derived from an EMBL/GenBank/DDBJ whole genome shotgun (WGS) entry which is preliminary data.</text>
</comment>
<keyword evidence="3" id="KW-1185">Reference proteome</keyword>
<evidence type="ECO:0000313" key="2">
    <source>
        <dbReference type="EMBL" id="KAJ0208680.1"/>
    </source>
</evidence>
<proteinExistence type="predicted"/>
<protein>
    <submittedName>
        <fullName evidence="2">Uncharacterized protein</fullName>
    </submittedName>
</protein>
<feature type="compositionally biased region" description="Basic and acidic residues" evidence="1">
    <location>
        <begin position="62"/>
        <end position="73"/>
    </location>
</feature>
<dbReference type="Proteomes" id="UP000235145">
    <property type="component" value="Unassembled WGS sequence"/>
</dbReference>
<sequence length="141" mass="15497">METSSEIKNNELLRSLKASKNTNSCPNVLNAPDLIHISPCTPQSTIYASDAAIDDRKTKRFRGFENIDERNNKNDGVSGPTPTPAPEINSYILIDDDDDDDDEVSISLEKLKDDDVVAQDKSMPAVTKEASLPFLDSQQGN</sequence>
<organism evidence="2 3">
    <name type="scientific">Lactuca sativa</name>
    <name type="common">Garden lettuce</name>
    <dbReference type="NCBI Taxonomy" id="4236"/>
    <lineage>
        <taxon>Eukaryota</taxon>
        <taxon>Viridiplantae</taxon>
        <taxon>Streptophyta</taxon>
        <taxon>Embryophyta</taxon>
        <taxon>Tracheophyta</taxon>
        <taxon>Spermatophyta</taxon>
        <taxon>Magnoliopsida</taxon>
        <taxon>eudicotyledons</taxon>
        <taxon>Gunneridae</taxon>
        <taxon>Pentapetalae</taxon>
        <taxon>asterids</taxon>
        <taxon>campanulids</taxon>
        <taxon>Asterales</taxon>
        <taxon>Asteraceae</taxon>
        <taxon>Cichorioideae</taxon>
        <taxon>Cichorieae</taxon>
        <taxon>Lactucinae</taxon>
        <taxon>Lactuca</taxon>
    </lineage>
</organism>
<accession>A0A9R1VPP1</accession>